<sequence>MATFLTAITPKKMNPFKTILYTSIILLSGNAIFAQQGEQSINNQNQLPPSLIQNTIAYSNSQKGSIENANNYNMLSIADTILVQQNGIAYPPATRDYRRLSYDTAMYVGATVIAFGVLYVMPESVTNWDKEAMKENGITYKWKQNVKAGPVWDDDDWVLNWVTHPYSGGVYYMTARSSGFNMFESFLYSAFMSTFFWEYGIEAFAEIPSKQDLIITPVLGSVVGEGFFYAKKSILRHDKKVLNSKVLGYTSLFLIDPFNTILDGFGYKDQRTTQLSVAPVGFDKGANKAIWGLNFNMQF</sequence>
<evidence type="ECO:0000259" key="1">
    <source>
        <dbReference type="Pfam" id="PF13084"/>
    </source>
</evidence>
<keyword evidence="3" id="KW-1185">Reference proteome</keyword>
<organism evidence="2 3">
    <name type="scientific">Flavobacterium aquariorum</name>
    <dbReference type="NCBI Taxonomy" id="2217670"/>
    <lineage>
        <taxon>Bacteria</taxon>
        <taxon>Pseudomonadati</taxon>
        <taxon>Bacteroidota</taxon>
        <taxon>Flavobacteriia</taxon>
        <taxon>Flavobacteriales</taxon>
        <taxon>Flavobacteriaceae</taxon>
        <taxon>Flavobacterium</taxon>
    </lineage>
</organism>
<dbReference type="Pfam" id="PF13084">
    <property type="entry name" value="DUF3943"/>
    <property type="match status" value="1"/>
</dbReference>
<proteinExistence type="predicted"/>
<accession>A0A2W7UAL0</accession>
<dbReference type="AlphaFoldDB" id="A0A2W7UAL0"/>
<dbReference type="EMBL" id="QKXH01000002">
    <property type="protein sequence ID" value="PZX94479.1"/>
    <property type="molecule type" value="Genomic_DNA"/>
</dbReference>
<dbReference type="Proteomes" id="UP000249177">
    <property type="component" value="Unassembled WGS sequence"/>
</dbReference>
<comment type="caution">
    <text evidence="2">The sequence shown here is derived from an EMBL/GenBank/DDBJ whole genome shotgun (WGS) entry which is preliminary data.</text>
</comment>
<name>A0A2W7UAL0_9FLAO</name>
<dbReference type="InterPro" id="IPR025079">
    <property type="entry name" value="DUF3943"/>
</dbReference>
<feature type="domain" description="DUF3943" evidence="1">
    <location>
        <begin position="149"/>
        <end position="258"/>
    </location>
</feature>
<reference evidence="2 3" key="1">
    <citation type="submission" date="2018-06" db="EMBL/GenBank/DDBJ databases">
        <title>Flavobacterium sp IMCC34762, genome.</title>
        <authorList>
            <person name="Joung Y."/>
            <person name="Cho J."/>
            <person name="Song J."/>
        </authorList>
    </citation>
    <scope>NUCLEOTIDE SEQUENCE [LARGE SCALE GENOMIC DNA]</scope>
    <source>
        <strain evidence="2 3">IMCC34762</strain>
    </source>
</reference>
<evidence type="ECO:0000313" key="2">
    <source>
        <dbReference type="EMBL" id="PZX94479.1"/>
    </source>
</evidence>
<evidence type="ECO:0000313" key="3">
    <source>
        <dbReference type="Proteomes" id="UP000249177"/>
    </source>
</evidence>
<gene>
    <name evidence="2" type="ORF">DOS84_02685</name>
</gene>
<protein>
    <submittedName>
        <fullName evidence="2">DUF3943 domain-containing protein</fullName>
    </submittedName>
</protein>